<evidence type="ECO:0000313" key="1">
    <source>
        <dbReference type="EMBL" id="CAG8639155.1"/>
    </source>
</evidence>
<accession>A0ACA9N820</accession>
<organism evidence="1 2">
    <name type="scientific">Acaulospora colombiana</name>
    <dbReference type="NCBI Taxonomy" id="27376"/>
    <lineage>
        <taxon>Eukaryota</taxon>
        <taxon>Fungi</taxon>
        <taxon>Fungi incertae sedis</taxon>
        <taxon>Mucoromycota</taxon>
        <taxon>Glomeromycotina</taxon>
        <taxon>Glomeromycetes</taxon>
        <taxon>Diversisporales</taxon>
        <taxon>Acaulosporaceae</taxon>
        <taxon>Acaulospora</taxon>
    </lineage>
</organism>
<name>A0ACA9N820_9GLOM</name>
<comment type="caution">
    <text evidence="1">The sequence shown here is derived from an EMBL/GenBank/DDBJ whole genome shotgun (WGS) entry which is preliminary data.</text>
</comment>
<dbReference type="EMBL" id="CAJVPT010019096">
    <property type="protein sequence ID" value="CAG8639155.1"/>
    <property type="molecule type" value="Genomic_DNA"/>
</dbReference>
<gene>
    <name evidence="1" type="ORF">ACOLOM_LOCUS7880</name>
</gene>
<dbReference type="Proteomes" id="UP000789525">
    <property type="component" value="Unassembled WGS sequence"/>
</dbReference>
<evidence type="ECO:0000313" key="2">
    <source>
        <dbReference type="Proteomes" id="UP000789525"/>
    </source>
</evidence>
<proteinExistence type="predicted"/>
<keyword evidence="2" id="KW-1185">Reference proteome</keyword>
<sequence>MGVYCPWFHTIGHFRLFIRHRSEVQRGLIVFQYEANHPPNSISYILIAHMGTANNKWSNITGRPILKQDRSLTKSPVLGKRQTDDGNDKNLEKKEGRGAIERVNHGSKGVVTEIMKLVD</sequence>
<protein>
    <submittedName>
        <fullName evidence="1">13633_t:CDS:1</fullName>
    </submittedName>
</protein>
<reference evidence="1" key="1">
    <citation type="submission" date="2021-06" db="EMBL/GenBank/DDBJ databases">
        <authorList>
            <person name="Kallberg Y."/>
            <person name="Tangrot J."/>
            <person name="Rosling A."/>
        </authorList>
    </citation>
    <scope>NUCLEOTIDE SEQUENCE</scope>
    <source>
        <strain evidence="1">CL356</strain>
    </source>
</reference>